<dbReference type="PANTHER" id="PTHR21021">
    <property type="entry name" value="GAF/PUTATIVE CYTOSKELETAL PROTEIN"/>
    <property type="match status" value="1"/>
</dbReference>
<dbReference type="InterPro" id="IPR051330">
    <property type="entry name" value="Phosphatase_reg/MetRdx"/>
</dbReference>
<name>A0A1E3ITF0_9TREE</name>
<dbReference type="OrthoDB" id="15735at2759"/>
<dbReference type="EMBL" id="CP143785">
    <property type="protein sequence ID" value="WVN86411.1"/>
    <property type="molecule type" value="Genomic_DNA"/>
</dbReference>
<dbReference type="InterPro" id="IPR003018">
    <property type="entry name" value="GAF"/>
</dbReference>
<accession>A0A1E3ITF0</accession>
<sequence>MSHADISYIPDKIKTKVDFYDHVVSQLEALLEGERYWVTNLAQASALLYHSFLACPLYGGNALKPVVNWTGFYLHPPSRLPSPVSSPLLLGPYHGRPACLSITLSAGRSVCADAFLSKKTLIVSDVEAYPGHIACDGDTKSEIVVPLRDGYGQVIGVLDLDSTDLGTFGEQDKQGLERVAELLARGCSWS</sequence>
<dbReference type="Pfam" id="PF13185">
    <property type="entry name" value="GAF_2"/>
    <property type="match status" value="1"/>
</dbReference>
<dbReference type="KEGG" id="cdep:91085788"/>
<reference evidence="3" key="2">
    <citation type="journal article" date="2022" name="Elife">
        <title>Obligate sexual reproduction of a homothallic fungus closely related to the Cryptococcus pathogenic species complex.</title>
        <authorList>
            <person name="Passer A.R."/>
            <person name="Clancey S.A."/>
            <person name="Shea T."/>
            <person name="David-Palma M."/>
            <person name="Averette A.F."/>
            <person name="Boekhout T."/>
            <person name="Porcel B.M."/>
            <person name="Nowrousian M."/>
            <person name="Cuomo C.A."/>
            <person name="Sun S."/>
            <person name="Heitman J."/>
            <person name="Coelho M.A."/>
        </authorList>
    </citation>
    <scope>NUCLEOTIDE SEQUENCE</scope>
    <source>
        <strain evidence="3">CBS 7841</strain>
    </source>
</reference>
<dbReference type="Proteomes" id="UP000094043">
    <property type="component" value="Chromosome 2"/>
</dbReference>
<gene>
    <name evidence="3" type="ORF">L203_101575</name>
</gene>
<dbReference type="GO" id="GO:0033745">
    <property type="term" value="F:L-methionine-(R)-S-oxide reductase activity"/>
    <property type="evidence" value="ECO:0007669"/>
    <property type="project" value="TreeGrafter"/>
</dbReference>
<evidence type="ECO:0000313" key="4">
    <source>
        <dbReference type="Proteomes" id="UP000094043"/>
    </source>
</evidence>
<dbReference type="SUPFAM" id="SSF55781">
    <property type="entry name" value="GAF domain-like"/>
    <property type="match status" value="1"/>
</dbReference>
<comment type="similarity">
    <text evidence="1">Belongs to the free Met sulfoxide reductase family.</text>
</comment>
<keyword evidence="4" id="KW-1185">Reference proteome</keyword>
<dbReference type="AlphaFoldDB" id="A0A1E3ITF0"/>
<dbReference type="PROSITE" id="PS01320">
    <property type="entry name" value="UPF0067"/>
    <property type="match status" value="1"/>
</dbReference>
<dbReference type="GeneID" id="91085788"/>
<dbReference type="RefSeq" id="XP_066067111.1">
    <property type="nucleotide sequence ID" value="XM_066211014.1"/>
</dbReference>
<reference evidence="3" key="3">
    <citation type="submission" date="2024-01" db="EMBL/GenBank/DDBJ databases">
        <authorList>
            <person name="Coelho M.A."/>
            <person name="David-Palma M."/>
            <person name="Shea T."/>
            <person name="Sun S."/>
            <person name="Cuomo C.A."/>
            <person name="Heitman J."/>
        </authorList>
    </citation>
    <scope>NUCLEOTIDE SEQUENCE</scope>
    <source>
        <strain evidence="3">CBS 7841</strain>
    </source>
</reference>
<evidence type="ECO:0000256" key="1">
    <source>
        <dbReference type="ARBA" id="ARBA00038454"/>
    </source>
</evidence>
<dbReference type="VEuPathDB" id="FungiDB:L203_01060"/>
<dbReference type="InterPro" id="IPR029016">
    <property type="entry name" value="GAF-like_dom_sf"/>
</dbReference>
<proteinExistence type="inferred from homology"/>
<evidence type="ECO:0000313" key="3">
    <source>
        <dbReference type="EMBL" id="WVN86411.1"/>
    </source>
</evidence>
<dbReference type="InterPro" id="IPR000614">
    <property type="entry name" value="FRMsr_CS"/>
</dbReference>
<feature type="domain" description="GAF" evidence="2">
    <location>
        <begin position="103"/>
        <end position="184"/>
    </location>
</feature>
<dbReference type="PANTHER" id="PTHR21021:SF15">
    <property type="entry name" value="FREE METHIONINE-R-SULFOXIDE REDUCTASE"/>
    <property type="match status" value="1"/>
</dbReference>
<organism evidence="3 4">
    <name type="scientific">Cryptococcus depauperatus CBS 7841</name>
    <dbReference type="NCBI Taxonomy" id="1295531"/>
    <lineage>
        <taxon>Eukaryota</taxon>
        <taxon>Fungi</taxon>
        <taxon>Dikarya</taxon>
        <taxon>Basidiomycota</taxon>
        <taxon>Agaricomycotina</taxon>
        <taxon>Tremellomycetes</taxon>
        <taxon>Tremellales</taxon>
        <taxon>Cryptococcaceae</taxon>
        <taxon>Cryptococcus</taxon>
    </lineage>
</organism>
<protein>
    <recommendedName>
        <fullName evidence="2">GAF domain-containing protein</fullName>
    </recommendedName>
</protein>
<dbReference type="GO" id="GO:0005829">
    <property type="term" value="C:cytosol"/>
    <property type="evidence" value="ECO:0007669"/>
    <property type="project" value="TreeGrafter"/>
</dbReference>
<dbReference type="Gene3D" id="3.30.450.40">
    <property type="match status" value="1"/>
</dbReference>
<evidence type="ECO:0000259" key="2">
    <source>
        <dbReference type="Pfam" id="PF13185"/>
    </source>
</evidence>
<reference evidence="3" key="1">
    <citation type="submission" date="2016-06" db="EMBL/GenBank/DDBJ databases">
        <authorList>
            <person name="Cuomo C."/>
            <person name="Litvintseva A."/>
            <person name="Heitman J."/>
            <person name="Chen Y."/>
            <person name="Sun S."/>
            <person name="Springer D."/>
            <person name="Dromer F."/>
            <person name="Young S."/>
            <person name="Zeng Q."/>
            <person name="Chapman S."/>
            <person name="Gujja S."/>
            <person name="Saif S."/>
            <person name="Birren B."/>
        </authorList>
    </citation>
    <scope>NUCLEOTIDE SEQUENCE</scope>
    <source>
        <strain evidence="3">CBS 7841</strain>
    </source>
</reference>